<feature type="non-terminal residue" evidence="3">
    <location>
        <position position="1"/>
    </location>
</feature>
<evidence type="ECO:0000256" key="1">
    <source>
        <dbReference type="SAM" id="Coils"/>
    </source>
</evidence>
<accession>A0A813ITF3</accession>
<dbReference type="AlphaFoldDB" id="A0A813ITF3"/>
<organism evidence="3 4">
    <name type="scientific">Polarella glacialis</name>
    <name type="common">Dinoflagellate</name>
    <dbReference type="NCBI Taxonomy" id="89957"/>
    <lineage>
        <taxon>Eukaryota</taxon>
        <taxon>Sar</taxon>
        <taxon>Alveolata</taxon>
        <taxon>Dinophyceae</taxon>
        <taxon>Suessiales</taxon>
        <taxon>Suessiaceae</taxon>
        <taxon>Polarella</taxon>
    </lineage>
</organism>
<dbReference type="Proteomes" id="UP000626109">
    <property type="component" value="Unassembled WGS sequence"/>
</dbReference>
<gene>
    <name evidence="3" type="ORF">PGLA2088_LOCUS14250</name>
</gene>
<reference evidence="3" key="1">
    <citation type="submission" date="2021-02" db="EMBL/GenBank/DDBJ databases">
        <authorList>
            <person name="Dougan E. K."/>
            <person name="Rhodes N."/>
            <person name="Thang M."/>
            <person name="Chan C."/>
        </authorList>
    </citation>
    <scope>NUCLEOTIDE SEQUENCE</scope>
</reference>
<evidence type="ECO:0000313" key="4">
    <source>
        <dbReference type="Proteomes" id="UP000626109"/>
    </source>
</evidence>
<proteinExistence type="predicted"/>
<feature type="coiled-coil region" evidence="1">
    <location>
        <begin position="101"/>
        <end position="191"/>
    </location>
</feature>
<keyword evidence="1" id="KW-0175">Coiled coil</keyword>
<evidence type="ECO:0000313" key="3">
    <source>
        <dbReference type="EMBL" id="CAE8660732.1"/>
    </source>
</evidence>
<feature type="region of interest" description="Disordered" evidence="2">
    <location>
        <begin position="76"/>
        <end position="97"/>
    </location>
</feature>
<sequence length="256" mass="28794">RQGRTMSVPEFREILLRETERHLGKLEKAALAEDGTGELPNLPELRRLANSMSDNILNRLTDHAASWGVDADVINGTDNSESKERSGEGASLFADGASPGRAQLEARCRELEVLLQQRRMEEERRKEEVLSRFKAEYDTILRQREQELEEVRQAATFDPEAEVSDADAAKMQEFTEQVQRIQGQIEKTKDAVGKLDGKKKGLEKIEGQQRKAVHPIEALLASTIDGNHDEEDQALADKIRHGEQVCKRMRRLAAGA</sequence>
<name>A0A813ITF3_POLGL</name>
<protein>
    <submittedName>
        <fullName evidence="3">Uncharacterized protein</fullName>
    </submittedName>
</protein>
<evidence type="ECO:0000256" key="2">
    <source>
        <dbReference type="SAM" id="MobiDB-lite"/>
    </source>
</evidence>
<comment type="caution">
    <text evidence="3">The sequence shown here is derived from an EMBL/GenBank/DDBJ whole genome shotgun (WGS) entry which is preliminary data.</text>
</comment>
<dbReference type="EMBL" id="CAJNNW010017320">
    <property type="protein sequence ID" value="CAE8660732.1"/>
    <property type="molecule type" value="Genomic_DNA"/>
</dbReference>